<dbReference type="InterPro" id="IPR047930">
    <property type="entry name" value="Transpos_IS6"/>
</dbReference>
<accession>A0A840YJ23</accession>
<evidence type="ECO:0000313" key="7">
    <source>
        <dbReference type="Proteomes" id="UP000580654"/>
    </source>
</evidence>
<dbReference type="Proteomes" id="UP000580654">
    <property type="component" value="Unassembled WGS sequence"/>
</dbReference>
<dbReference type="GO" id="GO:0006310">
    <property type="term" value="P:DNA recombination"/>
    <property type="evidence" value="ECO:0007669"/>
    <property type="project" value="UniProtKB-KW"/>
</dbReference>
<dbReference type="EMBL" id="JACIJD010000058">
    <property type="protein sequence ID" value="MBB5696581.1"/>
    <property type="molecule type" value="Genomic_DNA"/>
</dbReference>
<dbReference type="InterPro" id="IPR032874">
    <property type="entry name" value="DDE_dom"/>
</dbReference>
<evidence type="ECO:0000256" key="4">
    <source>
        <dbReference type="SAM" id="MobiDB-lite"/>
    </source>
</evidence>
<evidence type="ECO:0000256" key="2">
    <source>
        <dbReference type="ARBA" id="ARBA00023125"/>
    </source>
</evidence>
<evidence type="ECO:0000256" key="1">
    <source>
        <dbReference type="ARBA" id="ARBA00022578"/>
    </source>
</evidence>
<dbReference type="PANTHER" id="PTHR35528">
    <property type="entry name" value="BLL1675 PROTEIN"/>
    <property type="match status" value="1"/>
</dbReference>
<organism evidence="6 7">
    <name type="scientific">Muricoccus pecuniae</name>
    <dbReference type="NCBI Taxonomy" id="693023"/>
    <lineage>
        <taxon>Bacteria</taxon>
        <taxon>Pseudomonadati</taxon>
        <taxon>Pseudomonadota</taxon>
        <taxon>Alphaproteobacteria</taxon>
        <taxon>Acetobacterales</taxon>
        <taxon>Roseomonadaceae</taxon>
        <taxon>Muricoccus</taxon>
    </lineage>
</organism>
<evidence type="ECO:0000259" key="5">
    <source>
        <dbReference type="Pfam" id="PF13610"/>
    </source>
</evidence>
<proteinExistence type="predicted"/>
<sequence length="238" mass="27600">MSSPAAKPLYAGHRFPAEVISQAVWLYFRFPLSLRMAEEMLAARGIVVSHEAIRQWALKFGQEFANQIRRRLPRTGDKWHLDEVVIKIAGVKHWLWRAVDQTGMVLDVLVQSRRDKRAAKRLLHKLLKRQCRAPRVMVTDKLPSYGAAKREVMPGVEHRQHKGLNNRAENSHQPTRRRERQMKRFKSARQAQRFLSAHDQIANLFHLRRDHVTATEHRAARARAFEMWADISGVATAA</sequence>
<feature type="region of interest" description="Disordered" evidence="4">
    <location>
        <begin position="155"/>
        <end position="186"/>
    </location>
</feature>
<evidence type="ECO:0000313" key="6">
    <source>
        <dbReference type="EMBL" id="MBB5696581.1"/>
    </source>
</evidence>
<dbReference type="GO" id="GO:0032196">
    <property type="term" value="P:transposition"/>
    <property type="evidence" value="ECO:0007669"/>
    <property type="project" value="UniProtKB-KW"/>
</dbReference>
<keyword evidence="3" id="KW-0233">DNA recombination</keyword>
<dbReference type="PANTHER" id="PTHR35528:SF3">
    <property type="entry name" value="BLL1675 PROTEIN"/>
    <property type="match status" value="1"/>
</dbReference>
<protein>
    <submittedName>
        <fullName evidence="6">Putative transposase</fullName>
    </submittedName>
</protein>
<gene>
    <name evidence="6" type="ORF">FHS87_004652</name>
</gene>
<dbReference type="RefSeq" id="WP_075822067.1">
    <property type="nucleotide sequence ID" value="NZ_JACIJD010000058.1"/>
</dbReference>
<reference evidence="6 7" key="1">
    <citation type="submission" date="2020-08" db="EMBL/GenBank/DDBJ databases">
        <title>Genomic Encyclopedia of Type Strains, Phase IV (KMG-IV): sequencing the most valuable type-strain genomes for metagenomic binning, comparative biology and taxonomic classification.</title>
        <authorList>
            <person name="Goeker M."/>
        </authorList>
    </citation>
    <scope>NUCLEOTIDE SEQUENCE [LARGE SCALE GENOMIC DNA]</scope>
    <source>
        <strain evidence="6 7">DSM 25622</strain>
    </source>
</reference>
<dbReference type="NCBIfam" id="NF033587">
    <property type="entry name" value="transpos_IS6"/>
    <property type="match status" value="1"/>
</dbReference>
<keyword evidence="1" id="KW-0815">Transposition</keyword>
<dbReference type="GO" id="GO:0003677">
    <property type="term" value="F:DNA binding"/>
    <property type="evidence" value="ECO:0007669"/>
    <property type="project" value="UniProtKB-KW"/>
</dbReference>
<keyword evidence="2" id="KW-0238">DNA-binding</keyword>
<dbReference type="Pfam" id="PF13610">
    <property type="entry name" value="DDE_Tnp_IS240"/>
    <property type="match status" value="1"/>
</dbReference>
<comment type="caution">
    <text evidence="6">The sequence shown here is derived from an EMBL/GenBank/DDBJ whole genome shotgun (WGS) entry which is preliminary data.</text>
</comment>
<feature type="compositionally biased region" description="Basic residues" evidence="4">
    <location>
        <begin position="174"/>
        <end position="186"/>
    </location>
</feature>
<keyword evidence="7" id="KW-1185">Reference proteome</keyword>
<name>A0A840YJ23_9PROT</name>
<dbReference type="InterPro" id="IPR052183">
    <property type="entry name" value="IS_Transposase"/>
</dbReference>
<evidence type="ECO:0000256" key="3">
    <source>
        <dbReference type="ARBA" id="ARBA00023172"/>
    </source>
</evidence>
<dbReference type="AlphaFoldDB" id="A0A840YJ23"/>
<feature type="domain" description="DDE" evidence="5">
    <location>
        <begin position="77"/>
        <end position="205"/>
    </location>
</feature>